<dbReference type="InterPro" id="IPR036156">
    <property type="entry name" value="Beta-gal/glucu_dom_sf"/>
</dbReference>
<evidence type="ECO:0000313" key="9">
    <source>
        <dbReference type="Proteomes" id="UP000662873"/>
    </source>
</evidence>
<dbReference type="InterPro" id="IPR006102">
    <property type="entry name" value="Ig-like_GH2"/>
</dbReference>
<feature type="domain" description="Glycoside hydrolase family 2 immunoglobulin-like beta-sandwich" evidence="5">
    <location>
        <begin position="197"/>
        <end position="293"/>
    </location>
</feature>
<dbReference type="Gene3D" id="2.60.40.10">
    <property type="entry name" value="Immunoglobulins"/>
    <property type="match status" value="1"/>
</dbReference>
<proteinExistence type="inferred from homology"/>
<name>A0A809R621_9BACT</name>
<dbReference type="Gene3D" id="2.60.120.260">
    <property type="entry name" value="Galactose-binding domain-like"/>
    <property type="match status" value="2"/>
</dbReference>
<keyword evidence="3" id="KW-0326">Glycosidase</keyword>
<organism evidence="8 9">
    <name type="scientific">Candidatus Nitrosymbiomonas proteolyticus</name>
    <dbReference type="NCBI Taxonomy" id="2608984"/>
    <lineage>
        <taxon>Bacteria</taxon>
        <taxon>Bacillati</taxon>
        <taxon>Armatimonadota</taxon>
        <taxon>Armatimonadota incertae sedis</taxon>
        <taxon>Candidatus Nitrosymbiomonas</taxon>
    </lineage>
</organism>
<feature type="domain" description="Glycosyl hydrolases family 2 sugar binding" evidence="7">
    <location>
        <begin position="86"/>
        <end position="154"/>
    </location>
</feature>
<dbReference type="Proteomes" id="UP000662873">
    <property type="component" value="Chromosome"/>
</dbReference>
<evidence type="ECO:0000256" key="1">
    <source>
        <dbReference type="ARBA" id="ARBA00007401"/>
    </source>
</evidence>
<dbReference type="Pfam" id="PF00703">
    <property type="entry name" value="Glyco_hydro_2"/>
    <property type="match status" value="1"/>
</dbReference>
<evidence type="ECO:0000256" key="2">
    <source>
        <dbReference type="ARBA" id="ARBA00022801"/>
    </source>
</evidence>
<feature type="chain" id="PRO_5035305741" evidence="4">
    <location>
        <begin position="19"/>
        <end position="747"/>
    </location>
</feature>
<keyword evidence="4" id="KW-0732">Signal</keyword>
<evidence type="ECO:0000256" key="4">
    <source>
        <dbReference type="SAM" id="SignalP"/>
    </source>
</evidence>
<dbReference type="AlphaFoldDB" id="A0A809R621"/>
<dbReference type="SUPFAM" id="SSF49785">
    <property type="entry name" value="Galactose-binding domain-like"/>
    <property type="match status" value="2"/>
</dbReference>
<dbReference type="Pfam" id="PF02836">
    <property type="entry name" value="Glyco_hydro_2_C"/>
    <property type="match status" value="1"/>
</dbReference>
<gene>
    <name evidence="8" type="ORF">NPRO_06180</name>
</gene>
<evidence type="ECO:0000256" key="3">
    <source>
        <dbReference type="ARBA" id="ARBA00023295"/>
    </source>
</evidence>
<evidence type="ECO:0000259" key="5">
    <source>
        <dbReference type="Pfam" id="PF00703"/>
    </source>
</evidence>
<dbReference type="GO" id="GO:0005975">
    <property type="term" value="P:carbohydrate metabolic process"/>
    <property type="evidence" value="ECO:0007669"/>
    <property type="project" value="InterPro"/>
</dbReference>
<feature type="domain" description="Glycoside hydrolase family 2 catalytic" evidence="6">
    <location>
        <begin position="330"/>
        <end position="528"/>
    </location>
</feature>
<evidence type="ECO:0000259" key="7">
    <source>
        <dbReference type="Pfam" id="PF02837"/>
    </source>
</evidence>
<dbReference type="InterPro" id="IPR051913">
    <property type="entry name" value="GH2_Domain-Containing"/>
</dbReference>
<dbReference type="InterPro" id="IPR006104">
    <property type="entry name" value="Glyco_hydro_2_N"/>
</dbReference>
<dbReference type="InterPro" id="IPR006103">
    <property type="entry name" value="Glyco_hydro_2_cat"/>
</dbReference>
<comment type="similarity">
    <text evidence="1">Belongs to the glycosyl hydrolase 2 family.</text>
</comment>
<dbReference type="Pfam" id="PF02837">
    <property type="entry name" value="Glyco_hydro_2_N"/>
    <property type="match status" value="1"/>
</dbReference>
<reference evidence="8" key="1">
    <citation type="journal article" name="DNA Res.">
        <title>The physiological potential of anammox bacteria as revealed by their core genome structure.</title>
        <authorList>
            <person name="Okubo T."/>
            <person name="Toyoda A."/>
            <person name="Fukuhara K."/>
            <person name="Uchiyama I."/>
            <person name="Harigaya Y."/>
            <person name="Kuroiwa M."/>
            <person name="Suzuki T."/>
            <person name="Murakami Y."/>
            <person name="Suwa Y."/>
            <person name="Takami H."/>
        </authorList>
    </citation>
    <scope>NUCLEOTIDE SEQUENCE</scope>
    <source>
        <strain evidence="8">317325-2</strain>
    </source>
</reference>
<dbReference type="GO" id="GO:0004553">
    <property type="term" value="F:hydrolase activity, hydrolyzing O-glycosyl compounds"/>
    <property type="evidence" value="ECO:0007669"/>
    <property type="project" value="InterPro"/>
</dbReference>
<protein>
    <submittedName>
        <fullName evidence="8">Beta-galactosidase</fullName>
    </submittedName>
</protein>
<keyword evidence="2" id="KW-0378">Hydrolase</keyword>
<dbReference type="PANTHER" id="PTHR42732:SF3">
    <property type="entry name" value="HYDROLASE"/>
    <property type="match status" value="1"/>
</dbReference>
<dbReference type="Gene3D" id="3.20.20.80">
    <property type="entry name" value="Glycosidases"/>
    <property type="match status" value="1"/>
</dbReference>
<evidence type="ECO:0000313" key="8">
    <source>
        <dbReference type="EMBL" id="BBO23023.1"/>
    </source>
</evidence>
<dbReference type="KEGG" id="npy:NPRO_06180"/>
<feature type="signal peptide" evidence="4">
    <location>
        <begin position="1"/>
        <end position="18"/>
    </location>
</feature>
<sequence length="747" mass="85075">MIPIALMIACLIPSTMNASEIPRPEHPRPDRVRSEWLSLNGVWEFAETDDDQALFQPRVDFPDRIVVPFCRESSLSGLSRKGFVRNVGYRRKFRVPSNWKSDRVILHFGAVDWRTALWVNGVRVGSHVGGSAPFSFDITERLREGENEVVVHAFDDPRSGLQALGKQSSRPESHGIFYTRTTGIWQSVWIEGVGESYIEDFVVTPNLQKSRFELRAEIKRGSANQRLRAEVFEGDRRVAQADSAGDWRHPRLELPLADPKLWSPASPHLYRLRLTLWEGDRELDRIDSYAGMREVTIRGAAILINGEPTFQRLVLDQGFYPDGVWTAPTDEALRRDIELAQAAGFNGARLHQKVFEPRFLYWADKLGYLVWGEAPSYGANYALPEVNLPILDEWVEVLRRDRNHPSIIGWCPFNETMREAIPLQYSVVELTKQIDPTRPVIETSGWAHGHPYPEVLDAHDYEQDPGVFRARWRDRFSPDSALPSRYSRTPTVPFMISEYGGIGWDVGGGWGYGNVPKSLDEFYSRYQGLAEALLDHPRMFGFCYTQLTDVEQERNGLFTFDRRPKFDLERLRAINSRAAAYEKSPPLSLGAPIEDGWRVIVGAHPDGERSRAWKFTFETPPQGWEAPGFDDASWSSGHSGFGRKEGWEPSTRTPWTTSDLYVRQRFDWDGRSAVSVRLVVHYDNATTVYLNGAVLWRSSEGAWNDRYEGFDVTDSFLKAVRPGGNVLGVHCHQDEGGQFLDLALLVR</sequence>
<dbReference type="PANTHER" id="PTHR42732">
    <property type="entry name" value="BETA-GALACTOSIDASE"/>
    <property type="match status" value="1"/>
</dbReference>
<dbReference type="EMBL" id="AP021858">
    <property type="protein sequence ID" value="BBO23023.1"/>
    <property type="molecule type" value="Genomic_DNA"/>
</dbReference>
<dbReference type="InterPro" id="IPR013783">
    <property type="entry name" value="Ig-like_fold"/>
</dbReference>
<dbReference type="InterPro" id="IPR017853">
    <property type="entry name" value="GH"/>
</dbReference>
<dbReference type="InterPro" id="IPR008979">
    <property type="entry name" value="Galactose-bd-like_sf"/>
</dbReference>
<dbReference type="SUPFAM" id="SSF49303">
    <property type="entry name" value="beta-Galactosidase/glucuronidase domain"/>
    <property type="match status" value="1"/>
</dbReference>
<dbReference type="SUPFAM" id="SSF51445">
    <property type="entry name" value="(Trans)glycosidases"/>
    <property type="match status" value="1"/>
</dbReference>
<accession>A0A809R621</accession>
<evidence type="ECO:0000259" key="6">
    <source>
        <dbReference type="Pfam" id="PF02836"/>
    </source>
</evidence>